<gene>
    <name evidence="2" type="primary">Hectd1</name>
    <name evidence="2" type="ORF">SPIL2461_LOCUS4451</name>
</gene>
<dbReference type="PANTHER" id="PTHR22744:SF17">
    <property type="entry name" value="BTB DOMAIN-CONTAINING PROTEIN"/>
    <property type="match status" value="1"/>
</dbReference>
<evidence type="ECO:0000313" key="3">
    <source>
        <dbReference type="Proteomes" id="UP000649617"/>
    </source>
</evidence>
<accession>A0A812LDW7</accession>
<dbReference type="Proteomes" id="UP000649617">
    <property type="component" value="Unassembled WGS sequence"/>
</dbReference>
<dbReference type="OrthoDB" id="425856at2759"/>
<dbReference type="SUPFAM" id="SSF54695">
    <property type="entry name" value="POZ domain"/>
    <property type="match status" value="1"/>
</dbReference>
<keyword evidence="3" id="KW-1185">Reference proteome</keyword>
<name>A0A812LDW7_SYMPI</name>
<organism evidence="2 3">
    <name type="scientific">Symbiodinium pilosum</name>
    <name type="common">Dinoflagellate</name>
    <dbReference type="NCBI Taxonomy" id="2952"/>
    <lineage>
        <taxon>Eukaryota</taxon>
        <taxon>Sar</taxon>
        <taxon>Alveolata</taxon>
        <taxon>Dinophyceae</taxon>
        <taxon>Suessiales</taxon>
        <taxon>Symbiodiniaceae</taxon>
        <taxon>Symbiodinium</taxon>
    </lineage>
</organism>
<dbReference type="Pfam" id="PF00651">
    <property type="entry name" value="BTB"/>
    <property type="match status" value="1"/>
</dbReference>
<dbReference type="EMBL" id="CAJNIZ010005871">
    <property type="protein sequence ID" value="CAE7245279.1"/>
    <property type="molecule type" value="Genomic_DNA"/>
</dbReference>
<dbReference type="AlphaFoldDB" id="A0A812LDW7"/>
<reference evidence="2" key="1">
    <citation type="submission" date="2021-02" db="EMBL/GenBank/DDBJ databases">
        <authorList>
            <person name="Dougan E. K."/>
            <person name="Rhodes N."/>
            <person name="Thang M."/>
            <person name="Chan C."/>
        </authorList>
    </citation>
    <scope>NUCLEOTIDE SEQUENCE</scope>
</reference>
<evidence type="ECO:0000313" key="2">
    <source>
        <dbReference type="EMBL" id="CAE7245279.1"/>
    </source>
</evidence>
<dbReference type="PANTHER" id="PTHR22744">
    <property type="entry name" value="HELIX LOOP HELIX PROTEIN 21-RELATED"/>
    <property type="match status" value="1"/>
</dbReference>
<evidence type="ECO:0000259" key="1">
    <source>
        <dbReference type="Pfam" id="PF00651"/>
    </source>
</evidence>
<dbReference type="InterPro" id="IPR000210">
    <property type="entry name" value="BTB/POZ_dom"/>
</dbReference>
<dbReference type="InterPro" id="IPR011333">
    <property type="entry name" value="SKP1/BTB/POZ_sf"/>
</dbReference>
<feature type="domain" description="BTB" evidence="1">
    <location>
        <begin position="1"/>
        <end position="78"/>
    </location>
</feature>
<proteinExistence type="predicted"/>
<comment type="caution">
    <text evidence="2">The sequence shown here is derived from an EMBL/GenBank/DDBJ whole genome shotgun (WGS) entry which is preliminary data.</text>
</comment>
<sequence length="168" mass="19012">MCSPVFDRMLSSDMKEAQERVIEVGVATQHEFEILYALLMPGAFLTRSVKPSQVESLLRISDYYEVSFIKKACEQKLLSLPATPARLIEASKYGLKRQLARCVKEISPRLALQDLLQVYDHSPELLLAVTFALRGCVTEDCTREGLGRVVAKVKEEKEEDDDDDSRLM</sequence>
<protein>
    <submittedName>
        <fullName evidence="2">Hectd1 protein</fullName>
    </submittedName>
</protein>
<dbReference type="Gene3D" id="3.30.710.10">
    <property type="entry name" value="Potassium Channel Kv1.1, Chain A"/>
    <property type="match status" value="1"/>
</dbReference>